<organism evidence="5 6">
    <name type="scientific">Paraglaciecola algarum</name>
    <dbReference type="NCBI Taxonomy" id="3050085"/>
    <lineage>
        <taxon>Bacteria</taxon>
        <taxon>Pseudomonadati</taxon>
        <taxon>Pseudomonadota</taxon>
        <taxon>Gammaproteobacteria</taxon>
        <taxon>Alteromonadales</taxon>
        <taxon>Alteromonadaceae</taxon>
        <taxon>Paraglaciecola</taxon>
    </lineage>
</organism>
<dbReference type="Gene3D" id="1.10.287.130">
    <property type="match status" value="1"/>
</dbReference>
<dbReference type="Gene3D" id="3.30.565.10">
    <property type="entry name" value="Histidine kinase-like ATPase, C-terminal domain"/>
    <property type="match status" value="1"/>
</dbReference>
<dbReference type="InterPro" id="IPR005467">
    <property type="entry name" value="His_kinase_dom"/>
</dbReference>
<dbReference type="InterPro" id="IPR036890">
    <property type="entry name" value="HATPase_C_sf"/>
</dbReference>
<gene>
    <name evidence="5" type="ORF">L0668_09355</name>
</gene>
<keyword evidence="6" id="KW-1185">Reference proteome</keyword>
<dbReference type="InterPro" id="IPR003661">
    <property type="entry name" value="HisK_dim/P_dom"/>
</dbReference>
<evidence type="ECO:0000313" key="6">
    <source>
        <dbReference type="Proteomes" id="UP001521137"/>
    </source>
</evidence>
<feature type="domain" description="Histidine kinase" evidence="4">
    <location>
        <begin position="246"/>
        <end position="477"/>
    </location>
</feature>
<dbReference type="EMBL" id="JAKGAS010000004">
    <property type="protein sequence ID" value="MCF2948311.1"/>
    <property type="molecule type" value="Genomic_DNA"/>
</dbReference>
<evidence type="ECO:0000313" key="5">
    <source>
        <dbReference type="EMBL" id="MCF2948311.1"/>
    </source>
</evidence>
<name>A0ABS9D9H7_9ALTE</name>
<comment type="caution">
    <text evidence="5">The sequence shown here is derived from an EMBL/GenBank/DDBJ whole genome shotgun (WGS) entry which is preliminary data.</text>
</comment>
<dbReference type="SMART" id="SM00387">
    <property type="entry name" value="HATPase_c"/>
    <property type="match status" value="1"/>
</dbReference>
<dbReference type="Gene3D" id="3.30.450.40">
    <property type="match status" value="1"/>
</dbReference>
<dbReference type="Proteomes" id="UP001521137">
    <property type="component" value="Unassembled WGS sequence"/>
</dbReference>
<dbReference type="RefSeq" id="WP_235312017.1">
    <property type="nucleotide sequence ID" value="NZ_JAKGAS010000004.1"/>
</dbReference>
<accession>A0ABS9D9H7</accession>
<reference evidence="5 6" key="1">
    <citation type="submission" date="2022-01" db="EMBL/GenBank/DDBJ databases">
        <title>Paraglaciecola sp. G1-23.</title>
        <authorList>
            <person name="Jin M.S."/>
            <person name="Han D.M."/>
            <person name="Kim H.M."/>
            <person name="Jeon C.O."/>
        </authorList>
    </citation>
    <scope>NUCLEOTIDE SEQUENCE [LARGE SCALE GENOMIC DNA]</scope>
    <source>
        <strain evidence="5 6">G1-23</strain>
    </source>
</reference>
<evidence type="ECO:0000259" key="4">
    <source>
        <dbReference type="PROSITE" id="PS50109"/>
    </source>
</evidence>
<sequence length="477" mass="53508">MQSLQLVSTEKNHRNMALASQRLLDDIRANAMENLLNSGSLSTSLISISDCLENVLGSCHCQVLSFNSSESRFNVINKSNRTHTNFVTNFVHKMLNSKTTEITKNLLNKTEFIYSDIYQSRECKDLHIEGKELGVVAAWTIPLVSHDGILCGAYLCLFNTVRHTNDSELDLLHRAASSVSALIFHGKQKTAELKNKISLQKTISKQDADLNELNLAVKKAIIQRTQVQTQLIELENMAALGTMMSSLTHEINTPIGVSITASSYLSDLQQECFEKLELNQLKRSELITYLQEAKEASYIIQRNVQRADELINTFKRLSIDQDSQDLRSFNLCHYVYEVLLSLKPRLKMKPHKFCIDISDELNISSNPGALSQVLINLIMNSVHHAFLPNQSGRITIKASLVPEQSELLIYYKDNGVGMDQETIQNIYKPFFSLAGSNESSGLGMHICSNIVMKVLNGSLTCQSELGKGSQFEIRFPV</sequence>
<proteinExistence type="predicted"/>
<dbReference type="CDD" id="cd00082">
    <property type="entry name" value="HisKA"/>
    <property type="match status" value="1"/>
</dbReference>
<dbReference type="EC" id="2.7.13.3" evidence="2"/>
<dbReference type="SUPFAM" id="SSF47384">
    <property type="entry name" value="Homodimeric domain of signal transducing histidine kinase"/>
    <property type="match status" value="1"/>
</dbReference>
<dbReference type="SUPFAM" id="SSF55874">
    <property type="entry name" value="ATPase domain of HSP90 chaperone/DNA topoisomerase II/histidine kinase"/>
    <property type="match status" value="1"/>
</dbReference>
<evidence type="ECO:0000256" key="2">
    <source>
        <dbReference type="ARBA" id="ARBA00012438"/>
    </source>
</evidence>
<dbReference type="InterPro" id="IPR036097">
    <property type="entry name" value="HisK_dim/P_sf"/>
</dbReference>
<keyword evidence="5" id="KW-0418">Kinase</keyword>
<evidence type="ECO:0000256" key="3">
    <source>
        <dbReference type="ARBA" id="ARBA00022553"/>
    </source>
</evidence>
<dbReference type="PANTHER" id="PTHR43065:SF47">
    <property type="match status" value="1"/>
</dbReference>
<evidence type="ECO:0000256" key="1">
    <source>
        <dbReference type="ARBA" id="ARBA00000085"/>
    </source>
</evidence>
<dbReference type="InterPro" id="IPR004358">
    <property type="entry name" value="Sig_transdc_His_kin-like_C"/>
</dbReference>
<keyword evidence="5" id="KW-0808">Transferase</keyword>
<dbReference type="PANTHER" id="PTHR43065">
    <property type="entry name" value="SENSOR HISTIDINE KINASE"/>
    <property type="match status" value="1"/>
</dbReference>
<dbReference type="PROSITE" id="PS50109">
    <property type="entry name" value="HIS_KIN"/>
    <property type="match status" value="1"/>
</dbReference>
<dbReference type="GO" id="GO:0016301">
    <property type="term" value="F:kinase activity"/>
    <property type="evidence" value="ECO:0007669"/>
    <property type="project" value="UniProtKB-KW"/>
</dbReference>
<dbReference type="InterPro" id="IPR003594">
    <property type="entry name" value="HATPase_dom"/>
</dbReference>
<dbReference type="Pfam" id="PF02518">
    <property type="entry name" value="HATPase_c"/>
    <property type="match status" value="1"/>
</dbReference>
<keyword evidence="3" id="KW-0597">Phosphoprotein</keyword>
<dbReference type="InterPro" id="IPR029016">
    <property type="entry name" value="GAF-like_dom_sf"/>
</dbReference>
<dbReference type="SUPFAM" id="SSF55781">
    <property type="entry name" value="GAF domain-like"/>
    <property type="match status" value="1"/>
</dbReference>
<comment type="catalytic activity">
    <reaction evidence="1">
        <text>ATP + protein L-histidine = ADP + protein N-phospho-L-histidine.</text>
        <dbReference type="EC" id="2.7.13.3"/>
    </reaction>
</comment>
<protein>
    <recommendedName>
        <fullName evidence="2">histidine kinase</fullName>
        <ecNumber evidence="2">2.7.13.3</ecNumber>
    </recommendedName>
</protein>
<dbReference type="PRINTS" id="PR00344">
    <property type="entry name" value="BCTRLSENSOR"/>
</dbReference>